<dbReference type="InterPro" id="IPR052343">
    <property type="entry name" value="Retrotransposon-Effector_Assoc"/>
</dbReference>
<dbReference type="CDD" id="cd01650">
    <property type="entry name" value="RT_nLTR_like"/>
    <property type="match status" value="1"/>
</dbReference>
<dbReference type="PANTHER" id="PTHR46890">
    <property type="entry name" value="NON-LTR RETROLELEMENT REVERSE TRANSCRIPTASE-LIKE PROTEIN-RELATED"/>
    <property type="match status" value="1"/>
</dbReference>
<dbReference type="InterPro" id="IPR000477">
    <property type="entry name" value="RT_dom"/>
</dbReference>
<dbReference type="InterPro" id="IPR043502">
    <property type="entry name" value="DNA/RNA_pol_sf"/>
</dbReference>
<organism evidence="2">
    <name type="scientific">Vitis vinifera</name>
    <name type="common">Grape</name>
    <dbReference type="NCBI Taxonomy" id="29760"/>
    <lineage>
        <taxon>Eukaryota</taxon>
        <taxon>Viridiplantae</taxon>
        <taxon>Streptophyta</taxon>
        <taxon>Embryophyta</taxon>
        <taxon>Tracheophyta</taxon>
        <taxon>Spermatophyta</taxon>
        <taxon>Magnoliopsida</taxon>
        <taxon>eudicotyledons</taxon>
        <taxon>Gunneridae</taxon>
        <taxon>Pentapetalae</taxon>
        <taxon>rosids</taxon>
        <taxon>Vitales</taxon>
        <taxon>Vitaceae</taxon>
        <taxon>Viteae</taxon>
        <taxon>Vitis</taxon>
    </lineage>
</organism>
<reference evidence="2" key="1">
    <citation type="journal article" date="2007" name="PLoS ONE">
        <title>The first genome sequence of an elite grapevine cultivar (Pinot noir Vitis vinifera L.): coping with a highly heterozygous genome.</title>
        <authorList>
            <person name="Velasco R."/>
            <person name="Zharkikh A."/>
            <person name="Troggio M."/>
            <person name="Cartwright D.A."/>
            <person name="Cestaro A."/>
            <person name="Pruss D."/>
            <person name="Pindo M."/>
            <person name="FitzGerald L.M."/>
            <person name="Vezzulli S."/>
            <person name="Reid J."/>
            <person name="Malacarne G."/>
            <person name="Iliev D."/>
            <person name="Coppola G."/>
            <person name="Wardell B."/>
            <person name="Micheletti D."/>
            <person name="Macalma T."/>
            <person name="Facci M."/>
            <person name="Mitchell J.T."/>
            <person name="Perazzolli M."/>
            <person name="Eldredge G."/>
            <person name="Gatto P."/>
            <person name="Oyzerski R."/>
            <person name="Moretto M."/>
            <person name="Gutin N."/>
            <person name="Stefanini M."/>
            <person name="Chen Y."/>
            <person name="Segala C."/>
            <person name="Davenport C."/>
            <person name="Dematte L."/>
            <person name="Mraz A."/>
            <person name="Battilana J."/>
            <person name="Stormo K."/>
            <person name="Costa F."/>
            <person name="Tao Q."/>
            <person name="Si-Ammour A."/>
            <person name="Harkins T."/>
            <person name="Lackey A."/>
            <person name="Perbost C."/>
            <person name="Taillon B."/>
            <person name="Stella A."/>
            <person name="Solovyev V."/>
            <person name="Fawcett J.A."/>
            <person name="Sterck L."/>
            <person name="Vandepoele K."/>
            <person name="Grando S.M."/>
            <person name="Toppo S."/>
            <person name="Moser C."/>
            <person name="Lanchbury J."/>
            <person name="Bogden R."/>
            <person name="Skolnick M."/>
            <person name="Sgaramella V."/>
            <person name="Bhatnagar S.K."/>
            <person name="Fontana P."/>
            <person name="Gutin A."/>
            <person name="Van de Peer Y."/>
            <person name="Salamini F."/>
            <person name="Viola R."/>
        </authorList>
    </citation>
    <scope>NUCLEOTIDE SEQUENCE</scope>
</reference>
<dbReference type="AlphaFoldDB" id="A5CAI5"/>
<proteinExistence type="predicted"/>
<dbReference type="PROSITE" id="PS50878">
    <property type="entry name" value="RT_POL"/>
    <property type="match status" value="1"/>
</dbReference>
<dbReference type="PANTHER" id="PTHR46890:SF1">
    <property type="entry name" value="REVERSE TRANSCRIPTASE DOMAIN-CONTAINING PROTEIN"/>
    <property type="match status" value="1"/>
</dbReference>
<dbReference type="Pfam" id="PF00078">
    <property type="entry name" value="RVT_1"/>
    <property type="match status" value="1"/>
</dbReference>
<accession>A5CAI5</accession>
<sequence length="377" mass="43063">MVPSGGNLLEAEVKRVLIEGRRVRLRRGWFGLFQVLLFEIGEWRPTINELSFEVLGEQDAANLEVPFFEEEVFTALSELREDKAPAIQLGFCEGRGDGFFRDFHERGRFVKNLNAIFFILIPKKRRAEGLKDFRPISLVRGLYKLLAKVLANRIKKVVGKSNESSLLCKLNIEKAYDHVNWDFLFAFLKKIGFGEKWMLWIKWCISSARFLVLVDGAPMGFFQSSRDLRQGDPLSPFLFVIAMEALSCLLKKAKVGNFLLGWRVSGRSGDGVDISHLLFVNDTLVLCKLNQDQLTYFNWLLMCFEAISRLSINLEKSELIPVGMVENVEGLALEFGCKVGALPSSYLGLPLGALFRSVVAWDGVEERFRKKLYMWKR</sequence>
<gene>
    <name evidence="2" type="ORF">VITISV_009867</name>
</gene>
<evidence type="ECO:0000313" key="2">
    <source>
        <dbReference type="EMBL" id="CAN64390.1"/>
    </source>
</evidence>
<protein>
    <recommendedName>
        <fullName evidence="1">Reverse transcriptase domain-containing protein</fullName>
    </recommendedName>
</protein>
<evidence type="ECO:0000259" key="1">
    <source>
        <dbReference type="PROSITE" id="PS50878"/>
    </source>
</evidence>
<feature type="domain" description="Reverse transcriptase" evidence="1">
    <location>
        <begin position="102"/>
        <end position="351"/>
    </location>
</feature>
<name>A5CAI5_VITVI</name>
<dbReference type="EMBL" id="AM488207">
    <property type="protein sequence ID" value="CAN64390.1"/>
    <property type="molecule type" value="Genomic_DNA"/>
</dbReference>
<dbReference type="SUPFAM" id="SSF56672">
    <property type="entry name" value="DNA/RNA polymerases"/>
    <property type="match status" value="1"/>
</dbReference>